<feature type="domain" description="Bacterial Ig-like" evidence="3">
    <location>
        <begin position="5584"/>
        <end position="5670"/>
    </location>
</feature>
<feature type="domain" description="Bacterial Ig-like" evidence="3">
    <location>
        <begin position="1599"/>
        <end position="1696"/>
    </location>
</feature>
<feature type="domain" description="Bacterial Ig-like" evidence="3">
    <location>
        <begin position="5480"/>
        <end position="5574"/>
    </location>
</feature>
<feature type="domain" description="Bacterial Ig-like" evidence="3">
    <location>
        <begin position="1312"/>
        <end position="1405"/>
    </location>
</feature>
<dbReference type="Proteomes" id="UP000548504">
    <property type="component" value="Unassembled WGS sequence"/>
</dbReference>
<feature type="region of interest" description="Disordered" evidence="1">
    <location>
        <begin position="6453"/>
        <end position="6473"/>
    </location>
</feature>
<feature type="domain" description="Bacterial Ig-like" evidence="3">
    <location>
        <begin position="923"/>
        <end position="1019"/>
    </location>
</feature>
<feature type="domain" description="Bacterial Ig-like" evidence="3">
    <location>
        <begin position="2861"/>
        <end position="2952"/>
    </location>
</feature>
<name>A0A7X1EIN6_9ENTR</name>
<dbReference type="NCBIfam" id="NF033510">
    <property type="entry name" value="Ca_tandemer"/>
    <property type="match status" value="49"/>
</dbReference>
<feature type="domain" description="Bacterial Ig-like" evidence="3">
    <location>
        <begin position="6347"/>
        <end position="6444"/>
    </location>
</feature>
<feature type="domain" description="Bacterial Ig-like" evidence="3">
    <location>
        <begin position="2476"/>
        <end position="2566"/>
    </location>
</feature>
<feature type="domain" description="Bacterial Ig-like" evidence="3">
    <location>
        <begin position="721"/>
        <end position="819"/>
    </location>
</feature>
<feature type="domain" description="Bacterial Ig-like" evidence="3">
    <location>
        <begin position="6445"/>
        <end position="6542"/>
    </location>
</feature>
<feature type="compositionally biased region" description="Polar residues" evidence="1">
    <location>
        <begin position="4240"/>
        <end position="4254"/>
    </location>
</feature>
<feature type="region of interest" description="Disordered" evidence="1">
    <location>
        <begin position="121"/>
        <end position="145"/>
    </location>
</feature>
<feature type="domain" description="Bacterial Ig-like" evidence="3">
    <location>
        <begin position="1020"/>
        <end position="1117"/>
    </location>
</feature>
<feature type="domain" description="Bacterial Ig-like" evidence="3">
    <location>
        <begin position="4811"/>
        <end position="4907"/>
    </location>
</feature>
<feature type="domain" description="Bacterial Ig-like" evidence="3">
    <location>
        <begin position="5006"/>
        <end position="5101"/>
    </location>
</feature>
<feature type="region of interest" description="Disordered" evidence="1">
    <location>
        <begin position="2866"/>
        <end position="2885"/>
    </location>
</feature>
<feature type="domain" description="Bacterial Ig-like" evidence="3">
    <location>
        <begin position="424"/>
        <end position="521"/>
    </location>
</feature>
<feature type="domain" description="Bacterial Ig-like" evidence="3">
    <location>
        <begin position="6660"/>
        <end position="6733"/>
    </location>
</feature>
<dbReference type="RefSeq" id="WP_185656212.1">
    <property type="nucleotide sequence ID" value="NZ_JACLAG010000005.1"/>
</dbReference>
<feature type="domain" description="Bacterial Ig-like" evidence="3">
    <location>
        <begin position="5697"/>
        <end position="5775"/>
    </location>
</feature>
<dbReference type="PANTHER" id="PTHR14795">
    <property type="entry name" value="HELICASE RELATED"/>
    <property type="match status" value="1"/>
</dbReference>
<feature type="compositionally biased region" description="Basic and acidic residues" evidence="1">
    <location>
        <begin position="121"/>
        <end position="140"/>
    </location>
</feature>
<feature type="domain" description="Bacterial Ig-like" evidence="3">
    <location>
        <begin position="823"/>
        <end position="919"/>
    </location>
</feature>
<feature type="domain" description="Bacterial Ig-like" evidence="3">
    <location>
        <begin position="6249"/>
        <end position="6346"/>
    </location>
</feature>
<accession>A0A7X1EIN6</accession>
<evidence type="ECO:0000259" key="3">
    <source>
        <dbReference type="Pfam" id="PF19077"/>
    </source>
</evidence>
<organism evidence="4 5">
    <name type="scientific">Citrobacter cronae</name>
    <dbReference type="NCBI Taxonomy" id="1748967"/>
    <lineage>
        <taxon>Bacteria</taxon>
        <taxon>Pseudomonadati</taxon>
        <taxon>Pseudomonadota</taxon>
        <taxon>Gammaproteobacteria</taxon>
        <taxon>Enterobacterales</taxon>
        <taxon>Enterobacteriaceae</taxon>
        <taxon>Citrobacter</taxon>
        <taxon>Citrobacter freundii complex</taxon>
    </lineage>
</organism>
<feature type="domain" description="Bacterial Ig-like" evidence="3">
    <location>
        <begin position="5114"/>
        <end position="5194"/>
    </location>
</feature>
<feature type="domain" description="Bacterial Ig-like" evidence="3">
    <location>
        <begin position="4419"/>
        <end position="4518"/>
    </location>
</feature>
<dbReference type="Pfam" id="PF19077">
    <property type="entry name" value="Big_13"/>
    <property type="match status" value="66"/>
</dbReference>
<feature type="domain" description="Bacterial Ig-like" evidence="3">
    <location>
        <begin position="3344"/>
        <end position="3449"/>
    </location>
</feature>
<feature type="domain" description="Bacterial Ig-like" evidence="3">
    <location>
        <begin position="1894"/>
        <end position="1985"/>
    </location>
</feature>
<feature type="domain" description="Bacterial Ig-like" evidence="3">
    <location>
        <begin position="4623"/>
        <end position="4708"/>
    </location>
</feature>
<feature type="domain" description="Bacterial Ig-like" evidence="3">
    <location>
        <begin position="2665"/>
        <end position="2759"/>
    </location>
</feature>
<feature type="domain" description="Bacterial Ig-like" evidence="3">
    <location>
        <begin position="4225"/>
        <end position="4322"/>
    </location>
</feature>
<feature type="domain" description="Bacterial Ig-like" evidence="3">
    <location>
        <begin position="1792"/>
        <end position="1889"/>
    </location>
</feature>
<feature type="domain" description="Bacterial Ig-like" evidence="3">
    <location>
        <begin position="4134"/>
        <end position="4224"/>
    </location>
</feature>
<feature type="domain" description="Bacterial Ig-like" evidence="3">
    <location>
        <begin position="1508"/>
        <end position="1598"/>
    </location>
</feature>
<sequence length="6791" mass="704137">MSNTIFASNDSIVDLQQYGAMDSAKVVISGTDFKFIFPGNVVVNVINGALYSSLENNHVHFKFQGQDVSGQQLLKTIDLSNLQLERLDSALSDQRQDRVLKDNINKISEINAKDLEEAKKEAADLKHEAEKMRAEAEEAQKASAEVQKQLEEFLNDKAQSNGQNGAASQNQGEEQLDASLYHKKYDDDSVAEASRLVFSDYSSSSSSSSSSSESDETPIDVKPIDVALKLDDGSDSGVKNDNITNVTTPQFVGSTDPGLTVSLRIDGVVVAVTTSDAMGNFSFNSGTVLADGQHNVQVDVTDGQGGSGSAKIIVTIDTVIAAPTFELDDQYAIPAADRIEGENLTRFTDAKIIGEAEAGSQVAIYANGVLLTTVTVDSDGAWSYQFSGSELNEGINNIEIDATDKAGNTASTTGVITLDTIPPETPVIILDESSDTGMSSTDSLTNDKTPSLHGNAEPNSTLELYLNGYKVADISVDSMGNWQYTLPENKITADGIYTFEVVSSDRAGNTSTAQIDVTVDTDIDAFTLAMASQSDSGVAGDNYTNDIYPAFTGKTDPNSHIVITNLTTGEKIEIDASQSGNFSFNLAQASAEGLNELSITVTDYAGNQQTFSYEYTIDTVAPVSPDIELDKYTVSKSGDILTNDATPAFTGTAEAGSTVTIYIDGKACGTVTANHDGIWSFTLPSDLADGSYTAVAYATDLAGNVSPSSADCTFTVDTSTTSPVAMLQAEDDTGISQTDWITRQNDNLTIDGTAEKYATITVMVDGKAVGTTQADANGNWQFEYDPNPALSDGDYTLTIQAQDEVGNTSSSSYDLVIDTVTVTPSLKLDTGSDTGSSNDDGITKETQPLLTGTAEANATIEIFIDGTVVGQVVSDKNGVWNYRITEEASLADGEHAVVVRATDAAGNSANSTTLDIVVDSTMETPTIHLDSDSGISDADRITNNASPIFSGSAEAYSSITIYQDGKAIGKVSADANGNWSYSFTGSQALTDGSYIFYITATDVAGNSATSEKIQVTIDTQVSIPTLDLADASDTGSLNSDNITRDTTPTFSLGNIDADVISVQVIINGTAYDAVQSEGKWTFTAPELADGDYSISVIVTDNAGNTANSTTLAMTVDTSVAAPVIALSDDTGTPGDNQTNDTTPGFAIATDNDAVSVMVSIDGGTPVAATKDADGQWHIDSAALADGDHSIVATVTDLAGNTATSSLAFTVDTMLSVPTIDLTDASDSGSLNSDNITNDTMPAFTLGSIDADVTKVQVLINDTAYDVVQSEGKWTFTAPELADGTYSVTVQVTDDAGNVQTSTALAVTVDTTVAAPVIALSDDTGTAGDNQTNDATPGFAIATDNDAISVMVSIDGGTPVAATKAADGQWHIDSTALADGDHTIVATVTDLAGNTATSSLAFTVDTTLSVPTIDLADASDSGSSNSDNITRDTTPAFTLGSIDADVISVQVLINGTAYPATLTDGTWTFTAPELADGDYSVTVQVTDDAGNVQTSTALAVTVDTRVAAPVIALSDDTGTAGDNQTNDATPGFTVSTDPDAFSVMVSIDGGKPLAATKDADGQWHIDSTALADGDHTIVATVTDLAGNTATSSLAFTVDTTLSVPTIDLADASDSGSLNSDNITNDTTPAFTLGSIDADVTKVQVIINGTAYDAVKAEGKWTFTAPELADGDYSVTVQVTDDAGNVQTSTALAMTVDTRVAAPVIALSDDTGTPGDNQTNDTTPGFTITTENDAVSVMVSIDGGKPVAATKDADGQWHIDSTALADGDHTIVATVTDLAGNTATSSLTFTVDTTLSVPTIDLADASDSGSLNSDNITNDTTPAFTLGSIDADVTKVQVIINGTAYDAVKAEGKWTFTAPELADGDYSVTVQLTDDAGNVQTSTALAVTVDTRVAAPVIALSDDTGTAGDNQTRDATPGFTVSTDPDAFSVMVSIDGGTPVAATKTADGQWHIDSTALADGDHTIVATVTDLAGNTADSAALTFTVDTTLSVPTIDLADASDSGSLNSDNITNDTTPAFTLGSIDADVTKVQVIINGTAYDAVKAEGKWTFTAPELADGDYSVTVQVTDDAGNVQTSTALAITVDTRVAAPVIALSDDTGTPGDNQTNDATPGFAITTENDAVSVMVSIDGGTPVAATKAADGQWHIDSTALADGDHSIVATVTDLAGNTADSATLTFTVDTTLSVPTIDLADASDSGSSNSDNITNDTTPAFTLGSIDADVTKVQVIINGTAYDAVQSEGKWTFTAPELADGDYSVTVQVTDDAGNVQTSTALAVTVDTRVAVPVIALSDDTGTPGDNQTNDTTPGFTITTENDAVSVMVSIDGGKPVAATKDADGQWHIDSTALADGDHTIVATVTDLAGNTADSAALTFTVDTTLSVPTIDLADASDSGSLNSDNITNDTTPAFTLGSIDADVTKVQVIINGTAYDAVQSEGKWTFTAPELADGDYSVTVQVTDDAGNVQTSTALAVTVDTSLAAPVIALSDDTGTAGDNQTNDTTPGFAIATDNNAVSVMVSIDGGTPVAATKDADGQWHIDSSALADGDHTIVATVTDLAGNTATSSLTFTVDTTLSVPTIDLADASDSGSNSDNITRDTTPAFTLGSIDADVTKVQVLINGTAYDAVQSEGKWTFTAPELADGDYSVTVQVTDDAGNVQTSTALAVTVDTTVAAPVIALSDDTGTAGDNQTNDATPGFTVSTDPDAFSVMVSIDGGKPVAATKTADGQWHIDSTALADGDHTIVATVTDLAGNTADSATLTFTVDTTLSVPTIDLMDASDSGSSNSDNITRDTTPAFTLGNIDADVISVQVLINGTAYPATLTDGTWTFTAPELADGDYSVTVQVTDDAGNVQTSTALAVTVDTSVAAPVIALSDDTGTPGDNQTRDATPGFTVSTDPDAFSVMVSIDGGTPVAATKAADGQWHIDSTALADGDHTIVATVTDLAGNTATSSLTFTVDTTLSVPTIDLADASDSGSLNSDNITRDTTPAFTLGSIDADVTKVQIIINGTAYDAVKAEGKWTFTAPELADGDYSITVQVTDDAGNVQTSTALAITVDTSVAAPVIALSDDTGTAGDNQTNDATPGFTITTENDAVSVMVSIDGGKPVAATKAADGQWHIDSAALADGDHTIVATVTDLAGNTADSAILTFTVDTTLSVPTIDLADASDSGSLNSDNITNDTTPAFTLGNIDADVTKVQVLINGTAYDAVKAEGKWTFTAPELADGDYSISVQVTDDAGNTATSAALAITVDTEVLPVNIVLDKTSDTGESSTDNYTADTTPTFKFSNIPDDVATITLTLSTGQHYTIDLSKSTSFTLPDELQDGSYTATVTVTDVAGNSADSKISFTIDTIVDKPTVELATVSDSGDSQTDGLTNETKPQFQISGVDTDDVNTITIAIVSSDGSYKDSWTLDSETYESGAWACSVALDDGQYTITVTVEDMAGNQSTSDAARFEIDTVTHIDSIVLLDDTGSSTTDNQTNVNTPEFAIGVPDDVTHVSIMIDGKAAGEASKQTDGKWHFSTAVLADGAHTVSVTVTDEAGNTSNKDLNFTVDTTLSVPTLQLSSDSDTGHSDSDNVTQDVRPTFVIGNIDSDVVSVSLTINGQTWPITVENGSATFTVPADLPDGVWQAQLTVVDDAGNEKTTSLSVTIDTSTSVDGITLQSDTGVQNDWMTNDSTPTFAITAPADAHAVTVSIGSLTQDAIFQEGKWVVTLPSALADGEYTLTVTVTDDAGNTANRAQTFTIDTTLEPLTVKMMAADDSGVVGDNVTNDTKPTFELGNVPADVYSIEVTLNGATTTIKKQADGSWTYTPETALVEGKYTLDVRVTDEAGNQRTSTYDFTVDTSVDINSITLTTDTGDSSSDGITNAAQPIFNVTTSDDVVSLTATINGLACTVVKNANGDWTVTSPILSVAGDYTLTVTVEDAAGNTTSDTKTITFDNQLSVPTIAFDAGDDTGYDATDHLTSNNKPTFLISNMDSDVTHAVITLDGVPITLTQDGSGNWSFTPPSALSDGNHKMILEVQDRAGNTSTQTFSFTVDTTLSTPTIDLSSSSDSGDSDDDNLTSKTQPEFVINNVDSDIYSVIVTLNGVDYDVTKNADGEWVFQAPKLADGDYTITVTATDKAGNERTSDLDFTIDTTVAIDQITMSDDTGFSSDDHLTNDTIPSFDISVAADVTHVSVALDGGDAQTLTKTNGKWTYTASSALSDGEHSIVVNVMDKAGNTTQETFTFTIDTTLTPVTVDLKDEDDSGSSSADNYTNNTQPTFEFGSLDKDVYSLTVNLNGKDIPVDLTSQPVSFTPDEALADGTYILIATVTDNAGNTKETPLTFTIDTQTSVSVDFVVGDDTGYSDSDNITKSNAPEFEISVPADVESVSVTLNGTVTSLTKDESGRWIYSAPALADGNYTLDVSVVDKAGNTASTELKFVVDTTLSTPTIDLAAASDTGTLSNDHLTNDTTPYFTLDNIDSDAYSVTVTINNKTYNATEKNGVWGLQLPDADALPDGTYTATVKVEDDAGNTKSSSMSFTVDTICSAPVLALDNGSNSGSTDDNITNVTKPVISISGVPADIASITVTLGDTTLSLDPSTTSWQVPQSLADGAYSVVVTFTDNAGNSASTTYNFTVDTVVDSPAVLLLDDTGQNTTDNLTNVSVPRIQISAAEELTSVTVTLNGHTQTLEKNAQGEWIYTADMLADGTYTATVEMVDVAGNHQTETLTFTIDTQIPQPTISMDSASDSGDSSSDSLTNDTQPTFIVSGVPDDVDTVFVVINGAKYTATQNEAGEWTVTSANLADGNYTAEVTVTDKAGNTAESSMNFTIDTHVALSVELLASSDTGSSQTDKITKDTSPTFGGLTDKDATLVVTVLDESGNAIQTQTISPASDGTWSITLGDLTDGNYTISVTATDKAGNTQASNIDFVIDTVVNAPGVALSESDPGNNHEALSLAPEFSGTAEAGSTLVISIDGVTVASVVADSNGTWSWTPPSAINSGDHIISVVATDKAGNVSDATNFAFIIPLIDVDPPTLQLQTASDSGSIGDFVTNDTTPSITGTSLPGSTVTIYVNCEVVGTAATDSTGRYNFNLPEMAEGTYSIEVSVINPNNGEEVKSDPASLVIDTHVVPLDWDINGLNDEGYLNTNTPVVSGISEAGAHIKVMIDGRVVVETVAASDGKWLASITNIGADGEHEISFSVTDVAGNTETFGPESFVLDTYIAPLTVDLRDTDDTGTSDTDNITQKTSVHLDGTAEAGSTVTIANTQGEILATIAVESDGAWSTEITLQEGMQTFVVTSTDAAGNTVSKNIDITRDTQNSITDVVLSRDSNSADTLDAITKVTTPTLTAVTNPNATVDVYVNGEKVATVTADAAGTVSWTMPESADGSYDIKMVSTDAAGNTATSATTTVVIDTVVDNFSVDTLPDLTNSKALSVTGTGESGATITVYLNGVAAGQVTVAADGSWTVPLILNDDGEYSLTVQITDVAGNSQTSDPFVFTLDSHTDYPTINLDDASNSGSLDDNITSDNTPAFHGTGEPGATISILVDEKTVATVTADDEGNWTWQYPTTLADGEYSIRVVAEDTAGNTAESARILVTVDTSTWIELDKMNPDGGLYSNDYVTARTTPTFQINGETGQPVKVYIDGKYVETITISGRNYQYTVPQALDDGSHTIRFDIADAAGNTASTGDQKFTIDTVNDTPVTLDNINGESVADHTVDGTIYINDISAGIKLSGMAEANSYVTVKINGMTVSNVWADGTGKWSVNVNPMLLSDATWTVQVSSEDRAGNDSTVSTFTIVIDTSISQFTANVQDDKDSSADKWVVNNRTPVFNGVGEAGATVTLMVAGMVVATTTVAADGTWSIKASALPEGTSNLTFTIKDTAGNTQTINHDILVDSVAPNTPTVEISSWNEEGNLWILSGKAEAGTTIVIKDESGNVITTVNVNSSGSWSTAINYPDGGKVSIQAEDSATNISVPVDLDVMFTTPAVALDVSSDGGALGDNLTNDSTPTLVLSNIEKDVVAVSVTIDGTTVQATKISDGVWTVTWGTPLSDGECDVQVSATDAAGNTATQSFSFTIDTVLSAPVIAMDAASDTSTVGDNITQTVKPTFVVTNVDADVTKVEVTLNGNTQTLTKDASGNWIYTPETPLADGNWTVEVKVTDAAGNTKQSSLDFTVDTSISTPTVALDASSDTGDVGDNLTNETTPTFILSNIDPDVTSVMVTLNGETHSATKDEQGNWTYTPETALSDGSWTLKVKVTDGAGNTAESSLDFTIDSTLSTPTVMMDTDSDTATAGDNITSDTTPTFILSNIDPDVTSVMVTLNGETHSATKDEQGNWTYTPDTPLADGSGTLVVTVTDAAGNSADASLDYTIDTTISTPTIALDAGSDSGTVGDNLTKDTTPTFILSNIDPDATSVMVTLNGETHSATKDEQGNWTYTPDTPLADGSGTLVVTVTDAAGNSTDASLDYTIDTTVSTPTVSLDADSDSGASGDNITKDDTPTFILSNIDPDATTVTVTINGETHSATQDESGHWTWTPEEALAEGTWTLVVNVSDAAGNTASQSVEFTVDTHVDNFDVTFDGTSSQEQTWQTDESTLSFSGHGEAGALVSVSLDNGDVLTANVDKDGNWNLQLEDVAQGEHQLTFTITDVAGNTSTVTHDVDVGTDDPVSLRSSLYSSEQDTRDTIEVESSHPVFEFNLDASITHASVELDGVTHPLVPSPSGPTQFDVPVALEDGPHSLVLRTQDSAGNSERQDIAFTVDTSSRSVVAGMDDTRSDESDAPHSAADQSSSHEAASFAAQVMSISQSVEDNQDDQQHHHQ</sequence>
<feature type="domain" description="Bacterial Ig-like" evidence="3">
    <location>
        <begin position="3249"/>
        <end position="3342"/>
    </location>
</feature>
<feature type="domain" description="Bacterial Ig-like" evidence="3">
    <location>
        <begin position="4709"/>
        <end position="4806"/>
    </location>
</feature>
<dbReference type="EMBL" id="JACLAG010000005">
    <property type="protein sequence ID" value="MBC2621902.1"/>
    <property type="molecule type" value="Genomic_DNA"/>
</dbReference>
<feature type="domain" description="Bacterial Ig-like" evidence="3">
    <location>
        <begin position="5957"/>
        <end position="6052"/>
    </location>
</feature>
<feature type="domain" description="Bacterial Ig-like" evidence="3">
    <location>
        <begin position="3054"/>
        <end position="3146"/>
    </location>
</feature>
<feature type="compositionally biased region" description="Basic and acidic residues" evidence="1">
    <location>
        <begin position="6743"/>
        <end position="6752"/>
    </location>
</feature>
<feature type="compositionally biased region" description="Low complexity" evidence="1">
    <location>
        <begin position="6453"/>
        <end position="6464"/>
    </location>
</feature>
<feature type="domain" description="Bacterial Ig-like" evidence="3">
    <location>
        <begin position="342"/>
        <end position="420"/>
    </location>
</feature>
<dbReference type="InterPro" id="IPR044016">
    <property type="entry name" value="Big_13"/>
</dbReference>
<feature type="domain" description="Bacterial Ig-like" evidence="3">
    <location>
        <begin position="3649"/>
        <end position="3737"/>
    </location>
</feature>
<feature type="domain" description="Bacterial Ig-like" evidence="3">
    <location>
        <begin position="625"/>
        <end position="718"/>
    </location>
</feature>
<feature type="domain" description="Bacterial Ig-like" evidence="3">
    <location>
        <begin position="1406"/>
        <end position="1503"/>
    </location>
</feature>
<feature type="domain" description="Bacterial Ig-like" evidence="3">
    <location>
        <begin position="524"/>
        <end position="619"/>
    </location>
</feature>
<feature type="domain" description="Bacterial Ig-like" evidence="3">
    <location>
        <begin position="4031"/>
        <end position="4128"/>
    </location>
</feature>
<feature type="domain" description="Bacterial Ig-like" evidence="3">
    <location>
        <begin position="1986"/>
        <end position="2083"/>
    </location>
</feature>
<feature type="domain" description="Bacterial Ig-like" evidence="3">
    <location>
        <begin position="3147"/>
        <end position="3244"/>
    </location>
</feature>
<feature type="domain" description="Bacterial Ig-like" evidence="3">
    <location>
        <begin position="4930"/>
        <end position="5000"/>
    </location>
</feature>
<gene>
    <name evidence="4" type="ORF">H7I73_19875</name>
</gene>
<feature type="domain" description="Bacterial Ig-like" evidence="3">
    <location>
        <begin position="1214"/>
        <end position="1310"/>
    </location>
</feature>
<feature type="domain" description="Bacterial Ig-like" evidence="3">
    <location>
        <begin position="3840"/>
        <end position="3930"/>
    </location>
</feature>
<feature type="domain" description="Bacterial Ig-like" evidence="3">
    <location>
        <begin position="2088"/>
        <end position="2179"/>
    </location>
</feature>
<comment type="caution">
    <text evidence="4">The sequence shown here is derived from an EMBL/GenBank/DDBJ whole genome shotgun (WGS) entry which is preliminary data.</text>
</comment>
<feature type="domain" description="Bacterial Ig-like" evidence="3">
    <location>
        <begin position="3932"/>
        <end position="4030"/>
    </location>
</feature>
<feature type="domain" description="Bacterial Ig-like" evidence="3">
    <location>
        <begin position="1121"/>
        <end position="1212"/>
    </location>
</feature>
<evidence type="ECO:0000256" key="1">
    <source>
        <dbReference type="SAM" id="MobiDB-lite"/>
    </source>
</evidence>
<feature type="domain" description="Bacterial Ig-like" evidence="3">
    <location>
        <begin position="2180"/>
        <end position="2277"/>
    </location>
</feature>
<feature type="domain" description="Bacterial Ig-like" evidence="3">
    <location>
        <begin position="1701"/>
        <end position="1791"/>
    </location>
</feature>
<feature type="domain" description="Bacterial Ig-like" evidence="3">
    <location>
        <begin position="3738"/>
        <end position="3835"/>
    </location>
</feature>
<feature type="domain" description="Bacterial Ig-like" evidence="3">
    <location>
        <begin position="6054"/>
        <end position="6150"/>
    </location>
</feature>
<evidence type="ECO:0000259" key="2">
    <source>
        <dbReference type="Pfam" id="PF17936"/>
    </source>
</evidence>
<feature type="domain" description="Bacterial Ig-like" evidence="3">
    <location>
        <begin position="5298"/>
        <end position="5388"/>
    </location>
</feature>
<feature type="region of interest" description="Disordered" evidence="1">
    <location>
        <begin position="4233"/>
        <end position="4254"/>
    </location>
</feature>
<feature type="domain" description="Bacterial Ig-like" evidence="3">
    <location>
        <begin position="6560"/>
        <end position="6634"/>
    </location>
</feature>
<evidence type="ECO:0000313" key="4">
    <source>
        <dbReference type="EMBL" id="MBC2621902.1"/>
    </source>
</evidence>
<dbReference type="Gene3D" id="2.60.40.10">
    <property type="entry name" value="Immunoglobulins"/>
    <property type="match status" value="67"/>
</dbReference>
<reference evidence="4 5" key="1">
    <citation type="submission" date="2020-08" db="EMBL/GenBank/DDBJ databases">
        <title>Emergence and comparative genomics analysis of Citrobacter in Fennec fox imported from North Africa to China.</title>
        <authorList>
            <person name="Zheng B."/>
        </authorList>
    </citation>
    <scope>NUCLEOTIDE SEQUENCE [LARGE SCALE GENOMIC DNA]</scope>
    <source>
        <strain evidence="4 5">FF141</strain>
    </source>
</reference>
<feature type="domain" description="Bacterial Ig-like" evidence="3">
    <location>
        <begin position="4326"/>
        <end position="4418"/>
    </location>
</feature>
<feature type="region of interest" description="Disordered" evidence="1">
    <location>
        <begin position="434"/>
        <end position="453"/>
    </location>
</feature>
<feature type="compositionally biased region" description="Polar residues" evidence="1">
    <location>
        <begin position="2869"/>
        <end position="2885"/>
    </location>
</feature>
<feature type="domain" description="Bacterial Ig-like" evidence="3">
    <location>
        <begin position="4521"/>
        <end position="4613"/>
    </location>
</feature>
<dbReference type="InterPro" id="IPR041498">
    <property type="entry name" value="Big_6"/>
</dbReference>
<feature type="domain" description="Bacterial Ig-like" evidence="3">
    <location>
        <begin position="227"/>
        <end position="318"/>
    </location>
</feature>
<feature type="domain" description="Bacterial Ig" evidence="2">
    <location>
        <begin position="5872"/>
        <end position="5953"/>
    </location>
</feature>
<feature type="region of interest" description="Disordered" evidence="1">
    <location>
        <begin position="4037"/>
        <end position="4056"/>
    </location>
</feature>
<feature type="domain" description="Bacterial Ig-like" evidence="3">
    <location>
        <begin position="2282"/>
        <end position="2373"/>
    </location>
</feature>
<feature type="domain" description="Bacterial Ig-like" evidence="3">
    <location>
        <begin position="2567"/>
        <end position="2663"/>
    </location>
</feature>
<feature type="domain" description="Bacterial Ig-like" evidence="3">
    <location>
        <begin position="3456"/>
        <end position="3545"/>
    </location>
</feature>
<feature type="region of interest" description="Disordered" evidence="1">
    <location>
        <begin position="6733"/>
        <end position="6791"/>
    </location>
</feature>
<feature type="region of interest" description="Disordered" evidence="1">
    <location>
        <begin position="4709"/>
        <end position="4736"/>
    </location>
</feature>
<feature type="domain" description="Bacterial Ig-like" evidence="3">
    <location>
        <begin position="2953"/>
        <end position="3050"/>
    </location>
</feature>
<evidence type="ECO:0000313" key="5">
    <source>
        <dbReference type="Proteomes" id="UP000548504"/>
    </source>
</evidence>
<feature type="compositionally biased region" description="Low complexity" evidence="1">
    <location>
        <begin position="4716"/>
        <end position="4730"/>
    </location>
</feature>
<dbReference type="InterPro" id="IPR013783">
    <property type="entry name" value="Ig-like_fold"/>
</dbReference>
<feature type="domain" description="Bacterial Ig-like" evidence="3">
    <location>
        <begin position="5777"/>
        <end position="5869"/>
    </location>
</feature>
<feature type="domain" description="Bacterial Ig-like" evidence="3">
    <location>
        <begin position="5197"/>
        <end position="5291"/>
    </location>
</feature>
<protein>
    <submittedName>
        <fullName evidence="4">Ig-like domain repeat protein</fullName>
    </submittedName>
</protein>
<feature type="region of interest" description="Disordered" evidence="1">
    <location>
        <begin position="201"/>
        <end position="220"/>
    </location>
</feature>
<feature type="domain" description="Bacterial Ig-like" evidence="3">
    <location>
        <begin position="2374"/>
        <end position="2471"/>
    </location>
</feature>
<feature type="domain" description="Bacterial Ig-like" evidence="3">
    <location>
        <begin position="3546"/>
        <end position="3643"/>
    </location>
</feature>
<feature type="domain" description="Bacterial Ig-like" evidence="3">
    <location>
        <begin position="2760"/>
        <end position="2857"/>
    </location>
</feature>
<feature type="domain" description="Bacterial Ig-like" evidence="3">
    <location>
        <begin position="5401"/>
        <end position="5475"/>
    </location>
</feature>
<feature type="domain" description="Bacterial Ig-like" evidence="3">
    <location>
        <begin position="6152"/>
        <end position="6247"/>
    </location>
</feature>
<feature type="compositionally biased region" description="Polar residues" evidence="1">
    <location>
        <begin position="435"/>
        <end position="449"/>
    </location>
</feature>
<feature type="compositionally biased region" description="Low complexity" evidence="1">
    <location>
        <begin position="201"/>
        <end position="212"/>
    </location>
</feature>
<proteinExistence type="predicted"/>
<dbReference type="Pfam" id="PF17936">
    <property type="entry name" value="Big_6"/>
    <property type="match status" value="1"/>
</dbReference>
<dbReference type="PANTHER" id="PTHR14795:SF0">
    <property type="entry name" value="TRANSMEMBRANE PROTEIN 62"/>
    <property type="match status" value="1"/>
</dbReference>